<dbReference type="InterPro" id="IPR035994">
    <property type="entry name" value="Nucleoside_phosphorylase_sf"/>
</dbReference>
<dbReference type="PROSITE" id="PS51318">
    <property type="entry name" value="TAT"/>
    <property type="match status" value="1"/>
</dbReference>
<dbReference type="CDD" id="cd09008">
    <property type="entry name" value="MTAN"/>
    <property type="match status" value="1"/>
</dbReference>
<dbReference type="PANTHER" id="PTHR46832:SF1">
    <property type="entry name" value="5'-METHYLTHIOADENOSINE_S-ADENOSYLHOMOCYSTEINE NUCLEOSIDASE"/>
    <property type="match status" value="1"/>
</dbReference>
<dbReference type="GO" id="GO:0009116">
    <property type="term" value="P:nucleoside metabolic process"/>
    <property type="evidence" value="ECO:0007669"/>
    <property type="project" value="InterPro"/>
</dbReference>
<sequence length="263" mass="28565">MTVTRRTLLAALAGGAAASAKSSPDLLIQGALDSELGPLLESLVGRREVRLHAWTFWTGRIGRQNLVLSRTDMGPINAAAVTTLGIREFQPRAIINQGTAGGHNRSLKLWDIVLGEKTTDYAAFSAVHADPGQGQNPANWKPVPHRIRANGGDPVAFPSFIGDARLLSVAERIQNPRGRVVRGNVGSAYQFNRQIDHIDWLHRTYGTDSEDMESAYSAGAALAMGVPFLAIRIISDTEWEHPTFEKIAGQYCAEFVVNVVKSL</sequence>
<dbReference type="KEGG" id="pfer:IRI77_26490"/>
<feature type="domain" description="Nucleoside phosphorylase" evidence="1">
    <location>
        <begin position="27"/>
        <end position="260"/>
    </location>
</feature>
<proteinExistence type="predicted"/>
<dbReference type="GO" id="GO:0008930">
    <property type="term" value="F:methylthioadenosine nucleosidase activity"/>
    <property type="evidence" value="ECO:0007669"/>
    <property type="project" value="TreeGrafter"/>
</dbReference>
<dbReference type="EMBL" id="CP063849">
    <property type="protein sequence ID" value="QOY86337.1"/>
    <property type="molecule type" value="Genomic_DNA"/>
</dbReference>
<dbReference type="RefSeq" id="WP_194448006.1">
    <property type="nucleotide sequence ID" value="NZ_CP063849.1"/>
</dbReference>
<dbReference type="GO" id="GO:0008782">
    <property type="term" value="F:adenosylhomocysteine nucleosidase activity"/>
    <property type="evidence" value="ECO:0007669"/>
    <property type="project" value="TreeGrafter"/>
</dbReference>
<evidence type="ECO:0000313" key="2">
    <source>
        <dbReference type="EMBL" id="QOY86337.1"/>
    </source>
</evidence>
<organism evidence="2 3">
    <name type="scientific">Paludibaculum fermentans</name>
    <dbReference type="NCBI Taxonomy" id="1473598"/>
    <lineage>
        <taxon>Bacteria</taxon>
        <taxon>Pseudomonadati</taxon>
        <taxon>Acidobacteriota</taxon>
        <taxon>Terriglobia</taxon>
        <taxon>Bryobacterales</taxon>
        <taxon>Bryobacteraceae</taxon>
        <taxon>Paludibaculum</taxon>
    </lineage>
</organism>
<dbReference type="InterPro" id="IPR006311">
    <property type="entry name" value="TAT_signal"/>
</dbReference>
<dbReference type="PANTHER" id="PTHR46832">
    <property type="entry name" value="5'-METHYLTHIOADENOSINE/S-ADENOSYLHOMOCYSTEINE NUCLEOSIDASE"/>
    <property type="match status" value="1"/>
</dbReference>
<name>A0A7S7NMF9_PALFE</name>
<protein>
    <submittedName>
        <fullName evidence="2">5'-methylthioadenosine/S-adenosylhomocysteine nucleosidase</fullName>
    </submittedName>
</protein>
<dbReference type="Proteomes" id="UP000593892">
    <property type="component" value="Chromosome"/>
</dbReference>
<dbReference type="Pfam" id="PF01048">
    <property type="entry name" value="PNP_UDP_1"/>
    <property type="match status" value="1"/>
</dbReference>
<accession>A0A7S7NMF9</accession>
<dbReference type="AlphaFoldDB" id="A0A7S7NMF9"/>
<evidence type="ECO:0000259" key="1">
    <source>
        <dbReference type="Pfam" id="PF01048"/>
    </source>
</evidence>
<dbReference type="GO" id="GO:0019284">
    <property type="term" value="P:L-methionine salvage from S-adenosylmethionine"/>
    <property type="evidence" value="ECO:0007669"/>
    <property type="project" value="TreeGrafter"/>
</dbReference>
<evidence type="ECO:0000313" key="3">
    <source>
        <dbReference type="Proteomes" id="UP000593892"/>
    </source>
</evidence>
<dbReference type="Gene3D" id="3.40.50.1580">
    <property type="entry name" value="Nucleoside phosphorylase domain"/>
    <property type="match status" value="1"/>
</dbReference>
<reference evidence="2 3" key="1">
    <citation type="submission" date="2020-10" db="EMBL/GenBank/DDBJ databases">
        <title>Complete genome sequence of Paludibaculum fermentans P105T, a facultatively anaerobic acidobacterium capable of dissimilatory Fe(III) reduction.</title>
        <authorList>
            <person name="Dedysh S.N."/>
            <person name="Beletsky A.V."/>
            <person name="Kulichevskaya I.S."/>
            <person name="Mardanov A.V."/>
            <person name="Ravin N.V."/>
        </authorList>
    </citation>
    <scope>NUCLEOTIDE SEQUENCE [LARGE SCALE GENOMIC DNA]</scope>
    <source>
        <strain evidence="2 3">P105</strain>
    </source>
</reference>
<dbReference type="InterPro" id="IPR000845">
    <property type="entry name" value="Nucleoside_phosphorylase_d"/>
</dbReference>
<keyword evidence="3" id="KW-1185">Reference proteome</keyword>
<gene>
    <name evidence="2" type="ORF">IRI77_26490</name>
</gene>
<dbReference type="SUPFAM" id="SSF53167">
    <property type="entry name" value="Purine and uridine phosphorylases"/>
    <property type="match status" value="1"/>
</dbReference>
<dbReference type="GO" id="GO:0005829">
    <property type="term" value="C:cytosol"/>
    <property type="evidence" value="ECO:0007669"/>
    <property type="project" value="TreeGrafter"/>
</dbReference>